<name>A0AAE0K1D3_9PEZI</name>
<accession>A0AAE0K1D3</accession>
<dbReference type="EMBL" id="JAULSW010000010">
    <property type="protein sequence ID" value="KAK3368241.1"/>
    <property type="molecule type" value="Genomic_DNA"/>
</dbReference>
<sequence>MPFVVGQRKVRCVRVCVLLLSEMCCQGTFNLQFIHSKERCGRLTRCGIEQPAAWEFYQTSIFHYHRAANKPSRASSSLSSTLAPVDVHQWGGMVPGGAVGGKGGCGLHLCERHGDQIMGLAFAENQKRVSPPKLTNSHLPISNLHFDISAEASIMVLR</sequence>
<reference evidence="2" key="2">
    <citation type="submission" date="2023-06" db="EMBL/GenBank/DDBJ databases">
        <authorList>
            <consortium name="Lawrence Berkeley National Laboratory"/>
            <person name="Haridas S."/>
            <person name="Hensen N."/>
            <person name="Bonometti L."/>
            <person name="Westerberg I."/>
            <person name="Brannstrom I.O."/>
            <person name="Guillou S."/>
            <person name="Cros-Aarteil S."/>
            <person name="Calhoun S."/>
            <person name="Kuo A."/>
            <person name="Mondo S."/>
            <person name="Pangilinan J."/>
            <person name="Riley R."/>
            <person name="LaButti K."/>
            <person name="Andreopoulos B."/>
            <person name="Lipzen A."/>
            <person name="Chen C."/>
            <person name="Yanf M."/>
            <person name="Daum C."/>
            <person name="Ng V."/>
            <person name="Clum A."/>
            <person name="Steindorff A."/>
            <person name="Ohm R."/>
            <person name="Martin F."/>
            <person name="Silar P."/>
            <person name="Natvig D."/>
            <person name="Lalanne C."/>
            <person name="Gautier V."/>
            <person name="Ament-velasquez S.L."/>
            <person name="Kruys A."/>
            <person name="Hutchinson M.I."/>
            <person name="Powell A.J."/>
            <person name="Barry K."/>
            <person name="Miller A.N."/>
            <person name="Grigoriev I.V."/>
            <person name="Debuchy R."/>
            <person name="Gladieux P."/>
            <person name="Thoren M.H."/>
            <person name="Johannesson H."/>
        </authorList>
    </citation>
    <scope>NUCLEOTIDE SEQUENCE</scope>
    <source>
        <strain evidence="2">CBS 232.78</strain>
    </source>
</reference>
<feature type="chain" id="PRO_5042225904" description="Secreted protein" evidence="1">
    <location>
        <begin position="28"/>
        <end position="158"/>
    </location>
</feature>
<organism evidence="2 3">
    <name type="scientific">Podospora didyma</name>
    <dbReference type="NCBI Taxonomy" id="330526"/>
    <lineage>
        <taxon>Eukaryota</taxon>
        <taxon>Fungi</taxon>
        <taxon>Dikarya</taxon>
        <taxon>Ascomycota</taxon>
        <taxon>Pezizomycotina</taxon>
        <taxon>Sordariomycetes</taxon>
        <taxon>Sordariomycetidae</taxon>
        <taxon>Sordariales</taxon>
        <taxon>Podosporaceae</taxon>
        <taxon>Podospora</taxon>
    </lineage>
</organism>
<keyword evidence="1" id="KW-0732">Signal</keyword>
<reference evidence="2" key="1">
    <citation type="journal article" date="2023" name="Mol. Phylogenet. Evol.">
        <title>Genome-scale phylogeny and comparative genomics of the fungal order Sordariales.</title>
        <authorList>
            <person name="Hensen N."/>
            <person name="Bonometti L."/>
            <person name="Westerberg I."/>
            <person name="Brannstrom I.O."/>
            <person name="Guillou S."/>
            <person name="Cros-Aarteil S."/>
            <person name="Calhoun S."/>
            <person name="Haridas S."/>
            <person name="Kuo A."/>
            <person name="Mondo S."/>
            <person name="Pangilinan J."/>
            <person name="Riley R."/>
            <person name="LaButti K."/>
            <person name="Andreopoulos B."/>
            <person name="Lipzen A."/>
            <person name="Chen C."/>
            <person name="Yan M."/>
            <person name="Daum C."/>
            <person name="Ng V."/>
            <person name="Clum A."/>
            <person name="Steindorff A."/>
            <person name="Ohm R.A."/>
            <person name="Martin F."/>
            <person name="Silar P."/>
            <person name="Natvig D.O."/>
            <person name="Lalanne C."/>
            <person name="Gautier V."/>
            <person name="Ament-Velasquez S.L."/>
            <person name="Kruys A."/>
            <person name="Hutchinson M.I."/>
            <person name="Powell A.J."/>
            <person name="Barry K."/>
            <person name="Miller A.N."/>
            <person name="Grigoriev I.V."/>
            <person name="Debuchy R."/>
            <person name="Gladieux P."/>
            <person name="Hiltunen Thoren M."/>
            <person name="Johannesson H."/>
        </authorList>
    </citation>
    <scope>NUCLEOTIDE SEQUENCE</scope>
    <source>
        <strain evidence="2">CBS 232.78</strain>
    </source>
</reference>
<proteinExistence type="predicted"/>
<evidence type="ECO:0000256" key="1">
    <source>
        <dbReference type="SAM" id="SignalP"/>
    </source>
</evidence>
<dbReference type="AlphaFoldDB" id="A0AAE0K1D3"/>
<comment type="caution">
    <text evidence="2">The sequence shown here is derived from an EMBL/GenBank/DDBJ whole genome shotgun (WGS) entry which is preliminary data.</text>
</comment>
<protein>
    <recommendedName>
        <fullName evidence="4">Secreted protein</fullName>
    </recommendedName>
</protein>
<evidence type="ECO:0008006" key="4">
    <source>
        <dbReference type="Google" id="ProtNLM"/>
    </source>
</evidence>
<feature type="signal peptide" evidence="1">
    <location>
        <begin position="1"/>
        <end position="27"/>
    </location>
</feature>
<gene>
    <name evidence="2" type="ORF">B0H63DRAFT_488112</name>
</gene>
<evidence type="ECO:0000313" key="2">
    <source>
        <dbReference type="EMBL" id="KAK3368241.1"/>
    </source>
</evidence>
<keyword evidence="3" id="KW-1185">Reference proteome</keyword>
<dbReference type="Proteomes" id="UP001285441">
    <property type="component" value="Unassembled WGS sequence"/>
</dbReference>
<evidence type="ECO:0000313" key="3">
    <source>
        <dbReference type="Proteomes" id="UP001285441"/>
    </source>
</evidence>